<dbReference type="GO" id="GO:0008270">
    <property type="term" value="F:zinc ion binding"/>
    <property type="evidence" value="ECO:0007669"/>
    <property type="project" value="UniProtKB-KW"/>
</dbReference>
<organism evidence="9 10">
    <name type="scientific">Batillaria attramentaria</name>
    <dbReference type="NCBI Taxonomy" id="370345"/>
    <lineage>
        <taxon>Eukaryota</taxon>
        <taxon>Metazoa</taxon>
        <taxon>Spiralia</taxon>
        <taxon>Lophotrochozoa</taxon>
        <taxon>Mollusca</taxon>
        <taxon>Gastropoda</taxon>
        <taxon>Caenogastropoda</taxon>
        <taxon>Sorbeoconcha</taxon>
        <taxon>Cerithioidea</taxon>
        <taxon>Batillariidae</taxon>
        <taxon>Batillaria</taxon>
    </lineage>
</organism>
<feature type="domain" description="BED-type" evidence="8">
    <location>
        <begin position="17"/>
        <end position="75"/>
    </location>
</feature>
<dbReference type="InterPro" id="IPR036236">
    <property type="entry name" value="Znf_C2H2_sf"/>
</dbReference>
<dbReference type="PANTHER" id="PTHR46481:SF9">
    <property type="entry name" value="ZINC FINGER BED DOMAIN-CONTAINING PROTEIN 1-LIKE"/>
    <property type="match status" value="1"/>
</dbReference>
<dbReference type="InterPro" id="IPR003656">
    <property type="entry name" value="Znf_BED"/>
</dbReference>
<evidence type="ECO:0000256" key="3">
    <source>
        <dbReference type="ARBA" id="ARBA00022833"/>
    </source>
</evidence>
<evidence type="ECO:0000256" key="6">
    <source>
        <dbReference type="PROSITE-ProRule" id="PRU00027"/>
    </source>
</evidence>
<name>A0ABD0K5D3_9CAEN</name>
<keyword evidence="5" id="KW-0804">Transcription</keyword>
<sequence>MADSQEEFTIVPNSNLKAKAAIWRHFGVKKRKADGLIVESTAVCLSCQTTVKTAGGTSNMNAHIRRHHPQLLSASSATHSDSSQTEAPVVKQRQQTLPGAFQAQAAKKTKYPANSLRAKDITQKLAIFIVKDLRPYTLVENKQFRSLLAALDERYQCPSRD</sequence>
<accession>A0ABD0K5D3</accession>
<keyword evidence="3" id="KW-0862">Zinc</keyword>
<evidence type="ECO:0000256" key="5">
    <source>
        <dbReference type="ARBA" id="ARBA00023163"/>
    </source>
</evidence>
<dbReference type="InterPro" id="IPR052035">
    <property type="entry name" value="ZnF_BED_domain_contain"/>
</dbReference>
<evidence type="ECO:0000256" key="2">
    <source>
        <dbReference type="ARBA" id="ARBA00022771"/>
    </source>
</evidence>
<dbReference type="Proteomes" id="UP001519460">
    <property type="component" value="Unassembled WGS sequence"/>
</dbReference>
<keyword evidence="10" id="KW-1185">Reference proteome</keyword>
<keyword evidence="1" id="KW-0479">Metal-binding</keyword>
<dbReference type="PROSITE" id="PS50808">
    <property type="entry name" value="ZF_BED"/>
    <property type="match status" value="1"/>
</dbReference>
<evidence type="ECO:0000256" key="1">
    <source>
        <dbReference type="ARBA" id="ARBA00022723"/>
    </source>
</evidence>
<keyword evidence="4" id="KW-0805">Transcription regulation</keyword>
<dbReference type="PANTHER" id="PTHR46481">
    <property type="entry name" value="ZINC FINGER BED DOMAIN-CONTAINING PROTEIN 4"/>
    <property type="match status" value="1"/>
</dbReference>
<reference evidence="9 10" key="1">
    <citation type="journal article" date="2023" name="Sci. Data">
        <title>Genome assembly of the Korean intertidal mud-creeper Batillaria attramentaria.</title>
        <authorList>
            <person name="Patra A.K."/>
            <person name="Ho P.T."/>
            <person name="Jun S."/>
            <person name="Lee S.J."/>
            <person name="Kim Y."/>
            <person name="Won Y.J."/>
        </authorList>
    </citation>
    <scope>NUCLEOTIDE SEQUENCE [LARGE SCALE GENOMIC DNA]</scope>
    <source>
        <strain evidence="9">Wonlab-2016</strain>
    </source>
</reference>
<evidence type="ECO:0000313" key="10">
    <source>
        <dbReference type="Proteomes" id="UP001519460"/>
    </source>
</evidence>
<proteinExistence type="predicted"/>
<evidence type="ECO:0000313" key="9">
    <source>
        <dbReference type="EMBL" id="KAK7482292.1"/>
    </source>
</evidence>
<keyword evidence="2 6" id="KW-0863">Zinc-finger</keyword>
<dbReference type="EMBL" id="JACVVK020000247">
    <property type="protein sequence ID" value="KAK7482292.1"/>
    <property type="molecule type" value="Genomic_DNA"/>
</dbReference>
<dbReference type="SUPFAM" id="SSF57667">
    <property type="entry name" value="beta-beta-alpha zinc fingers"/>
    <property type="match status" value="1"/>
</dbReference>
<feature type="region of interest" description="Disordered" evidence="7">
    <location>
        <begin position="73"/>
        <end position="93"/>
    </location>
</feature>
<evidence type="ECO:0000256" key="4">
    <source>
        <dbReference type="ARBA" id="ARBA00023015"/>
    </source>
</evidence>
<gene>
    <name evidence="9" type="ORF">BaRGS_00026420</name>
</gene>
<evidence type="ECO:0000256" key="7">
    <source>
        <dbReference type="SAM" id="MobiDB-lite"/>
    </source>
</evidence>
<dbReference type="Pfam" id="PF02892">
    <property type="entry name" value="zf-BED"/>
    <property type="match status" value="1"/>
</dbReference>
<dbReference type="SUPFAM" id="SSF140996">
    <property type="entry name" value="Hermes dimerisation domain"/>
    <property type="match status" value="1"/>
</dbReference>
<evidence type="ECO:0000259" key="8">
    <source>
        <dbReference type="PROSITE" id="PS50808"/>
    </source>
</evidence>
<comment type="caution">
    <text evidence="9">The sequence shown here is derived from an EMBL/GenBank/DDBJ whole genome shotgun (WGS) entry which is preliminary data.</text>
</comment>
<protein>
    <recommendedName>
        <fullName evidence="8">BED-type domain-containing protein</fullName>
    </recommendedName>
</protein>
<dbReference type="SMART" id="SM00614">
    <property type="entry name" value="ZnF_BED"/>
    <property type="match status" value="1"/>
</dbReference>
<dbReference type="AlphaFoldDB" id="A0ABD0K5D3"/>
<feature type="compositionally biased region" description="Low complexity" evidence="7">
    <location>
        <begin position="73"/>
        <end position="83"/>
    </location>
</feature>